<dbReference type="InterPro" id="IPR036850">
    <property type="entry name" value="NDK-like_dom_sf"/>
</dbReference>
<dbReference type="EMBL" id="QOIL01000003">
    <property type="protein sequence ID" value="RCG32104.1"/>
    <property type="molecule type" value="Genomic_DNA"/>
</dbReference>
<sequence length="288" mass="31860">MTAIDWQRTVLVLLPPDALERHLCSSVLDLLERHAFTPVRYDVLWHRPPNQDSWQERNISSVWEAYFYRQVDLVFDLGPTLALLVEDGQADVSPEPPHKRLRALKGASHPAEAAPGTIRRDFRAINVMLDIIHTSDSPEDSELEASVFFGPGLGRPLDGGQTELRELVALLEAGIPRETREYDDVRAGLRSKITAAVWNDLTAEARKLAPGLATDPRPGAGAELAALLPGGASHPLAELVSCEFLPDHPQVDLKRGAAQLAVYGLTLDRWEHAVLRTSMTFPPLRRDS</sequence>
<accession>A0A367FPD5</accession>
<dbReference type="SMART" id="SM00562">
    <property type="entry name" value="NDK"/>
    <property type="match status" value="1"/>
</dbReference>
<proteinExistence type="inferred from homology"/>
<dbReference type="Proteomes" id="UP000253094">
    <property type="component" value="Unassembled WGS sequence"/>
</dbReference>
<reference evidence="3 4" key="1">
    <citation type="submission" date="2018-06" db="EMBL/GenBank/DDBJ databases">
        <title>Sphaerisporangium craniellae sp. nov., isolated from a marine sponge in the South China Sea.</title>
        <authorList>
            <person name="Li L."/>
        </authorList>
    </citation>
    <scope>NUCLEOTIDE SEQUENCE [LARGE SCALE GENOMIC DNA]</scope>
    <source>
        <strain evidence="3 4">CCTCC AA 208026</strain>
    </source>
</reference>
<dbReference type="Gene3D" id="3.30.70.141">
    <property type="entry name" value="Nucleoside diphosphate kinase-like domain"/>
    <property type="match status" value="1"/>
</dbReference>
<evidence type="ECO:0000313" key="4">
    <source>
        <dbReference type="Proteomes" id="UP000253094"/>
    </source>
</evidence>
<comment type="caution">
    <text evidence="1">Lacks conserved residue(s) required for the propagation of feature annotation.</text>
</comment>
<name>A0A367FPD5_9ACTN</name>
<organism evidence="3 4">
    <name type="scientific">Sphaerisporangium album</name>
    <dbReference type="NCBI Taxonomy" id="509200"/>
    <lineage>
        <taxon>Bacteria</taxon>
        <taxon>Bacillati</taxon>
        <taxon>Actinomycetota</taxon>
        <taxon>Actinomycetes</taxon>
        <taxon>Streptosporangiales</taxon>
        <taxon>Streptosporangiaceae</taxon>
        <taxon>Sphaerisporangium</taxon>
    </lineage>
</organism>
<evidence type="ECO:0000259" key="2">
    <source>
        <dbReference type="SMART" id="SM00562"/>
    </source>
</evidence>
<gene>
    <name evidence="3" type="ORF">DQ384_06200</name>
</gene>
<evidence type="ECO:0000256" key="1">
    <source>
        <dbReference type="PROSITE-ProRule" id="PRU00706"/>
    </source>
</evidence>
<protein>
    <recommendedName>
        <fullName evidence="2">Nucleoside diphosphate kinase-like domain-containing protein</fullName>
    </recommendedName>
</protein>
<dbReference type="SUPFAM" id="SSF54919">
    <property type="entry name" value="Nucleoside diphosphate kinase, NDK"/>
    <property type="match status" value="1"/>
</dbReference>
<comment type="caution">
    <text evidence="3">The sequence shown here is derived from an EMBL/GenBank/DDBJ whole genome shotgun (WGS) entry which is preliminary data.</text>
</comment>
<dbReference type="InterPro" id="IPR034907">
    <property type="entry name" value="NDK-like_dom"/>
</dbReference>
<dbReference type="AlphaFoldDB" id="A0A367FPD5"/>
<evidence type="ECO:0000313" key="3">
    <source>
        <dbReference type="EMBL" id="RCG32104.1"/>
    </source>
</evidence>
<keyword evidence="4" id="KW-1185">Reference proteome</keyword>
<dbReference type="RefSeq" id="WP_114027721.1">
    <property type="nucleotide sequence ID" value="NZ_QOIL01000003.1"/>
</dbReference>
<comment type="similarity">
    <text evidence="1">Belongs to the NDK family.</text>
</comment>
<dbReference type="Pfam" id="PF00334">
    <property type="entry name" value="NDK"/>
    <property type="match status" value="1"/>
</dbReference>
<dbReference type="PROSITE" id="PS51374">
    <property type="entry name" value="NDPK_LIKE"/>
    <property type="match status" value="1"/>
</dbReference>
<dbReference type="OrthoDB" id="3523229at2"/>
<feature type="domain" description="Nucleoside diphosphate kinase-like" evidence="2">
    <location>
        <begin position="6"/>
        <end position="156"/>
    </location>
</feature>